<keyword evidence="1" id="KW-0805">Transcription regulation</keyword>
<dbReference type="AlphaFoldDB" id="A0A372NQX7"/>
<dbReference type="InterPro" id="IPR002577">
    <property type="entry name" value="HTH_HxlR"/>
</dbReference>
<keyword evidence="6" id="KW-1185">Reference proteome</keyword>
<dbReference type="Gene3D" id="1.10.10.10">
    <property type="entry name" value="Winged helix-like DNA-binding domain superfamily/Winged helix DNA-binding domain"/>
    <property type="match status" value="1"/>
</dbReference>
<dbReference type="EMBL" id="QWDC01000003">
    <property type="protein sequence ID" value="RFZ91356.1"/>
    <property type="molecule type" value="Genomic_DNA"/>
</dbReference>
<proteinExistence type="predicted"/>
<evidence type="ECO:0000256" key="1">
    <source>
        <dbReference type="ARBA" id="ARBA00023015"/>
    </source>
</evidence>
<reference evidence="5 6" key="1">
    <citation type="submission" date="2018-08" db="EMBL/GenBank/DDBJ databases">
        <title>Mucilaginibacter sp. MYSH2.</title>
        <authorList>
            <person name="Seo T."/>
        </authorList>
    </citation>
    <scope>NUCLEOTIDE SEQUENCE [LARGE SCALE GENOMIC DNA]</scope>
    <source>
        <strain evidence="5 6">MYSH2</strain>
    </source>
</reference>
<dbReference type="SUPFAM" id="SSF46785">
    <property type="entry name" value="Winged helix' DNA-binding domain"/>
    <property type="match status" value="1"/>
</dbReference>
<evidence type="ECO:0000313" key="6">
    <source>
        <dbReference type="Proteomes" id="UP000264217"/>
    </source>
</evidence>
<sequence length="119" mass="13331">MAEKDLKIYHGADECPITATIDVIGGKWKAPIIWLLMKSPTRFGELHKTIPGMALKVLSRTLKELEADGIVIRKAYPEVPPRVEYSLSPKGETLRPVMALMSNWSRVHIMGEVGTEEVF</sequence>
<name>A0A372NQX7_9SPHI</name>
<evidence type="ECO:0000256" key="3">
    <source>
        <dbReference type="ARBA" id="ARBA00023163"/>
    </source>
</evidence>
<accession>A0A372NQX7</accession>
<dbReference type="PROSITE" id="PS51118">
    <property type="entry name" value="HTH_HXLR"/>
    <property type="match status" value="1"/>
</dbReference>
<dbReference type="PANTHER" id="PTHR33204:SF29">
    <property type="entry name" value="TRANSCRIPTIONAL REGULATOR"/>
    <property type="match status" value="1"/>
</dbReference>
<gene>
    <name evidence="5" type="ORF">D0C36_17475</name>
</gene>
<comment type="caution">
    <text evidence="5">The sequence shown here is derived from an EMBL/GenBank/DDBJ whole genome shotgun (WGS) entry which is preliminary data.</text>
</comment>
<feature type="domain" description="HTH hxlR-type" evidence="4">
    <location>
        <begin position="15"/>
        <end position="113"/>
    </location>
</feature>
<dbReference type="Pfam" id="PF01638">
    <property type="entry name" value="HxlR"/>
    <property type="match status" value="1"/>
</dbReference>
<keyword evidence="3" id="KW-0804">Transcription</keyword>
<dbReference type="PANTHER" id="PTHR33204">
    <property type="entry name" value="TRANSCRIPTIONAL REGULATOR, MARR FAMILY"/>
    <property type="match status" value="1"/>
</dbReference>
<keyword evidence="2" id="KW-0238">DNA-binding</keyword>
<protein>
    <submittedName>
        <fullName evidence="5">Transcriptional regulator</fullName>
    </submittedName>
</protein>
<evidence type="ECO:0000313" key="5">
    <source>
        <dbReference type="EMBL" id="RFZ91356.1"/>
    </source>
</evidence>
<dbReference type="InterPro" id="IPR036390">
    <property type="entry name" value="WH_DNA-bd_sf"/>
</dbReference>
<evidence type="ECO:0000256" key="2">
    <source>
        <dbReference type="ARBA" id="ARBA00023125"/>
    </source>
</evidence>
<dbReference type="InterPro" id="IPR036388">
    <property type="entry name" value="WH-like_DNA-bd_sf"/>
</dbReference>
<dbReference type="GO" id="GO:0003677">
    <property type="term" value="F:DNA binding"/>
    <property type="evidence" value="ECO:0007669"/>
    <property type="project" value="UniProtKB-KW"/>
</dbReference>
<evidence type="ECO:0000259" key="4">
    <source>
        <dbReference type="PROSITE" id="PS51118"/>
    </source>
</evidence>
<dbReference type="OrthoDB" id="7678715at2"/>
<dbReference type="Proteomes" id="UP000264217">
    <property type="component" value="Unassembled WGS sequence"/>
</dbReference>
<organism evidence="5 6">
    <name type="scientific">Mucilaginibacter conchicola</name>
    <dbReference type="NCBI Taxonomy" id="2303333"/>
    <lineage>
        <taxon>Bacteria</taxon>
        <taxon>Pseudomonadati</taxon>
        <taxon>Bacteroidota</taxon>
        <taxon>Sphingobacteriia</taxon>
        <taxon>Sphingobacteriales</taxon>
        <taxon>Sphingobacteriaceae</taxon>
        <taxon>Mucilaginibacter</taxon>
    </lineage>
</organism>